<evidence type="ECO:0000313" key="4">
    <source>
        <dbReference type="WBParaSite" id="ACRNAN_scaffold9213.g31886.t1"/>
    </source>
</evidence>
<feature type="region of interest" description="Disordered" evidence="1">
    <location>
        <begin position="354"/>
        <end position="377"/>
    </location>
</feature>
<feature type="transmembrane region" description="Helical" evidence="2">
    <location>
        <begin position="304"/>
        <end position="323"/>
    </location>
</feature>
<keyword evidence="2" id="KW-0472">Membrane</keyword>
<keyword evidence="2" id="KW-0812">Transmembrane</keyword>
<keyword evidence="2" id="KW-1133">Transmembrane helix</keyword>
<dbReference type="AlphaFoldDB" id="A0A914EPH1"/>
<reference evidence="4" key="1">
    <citation type="submission" date="2022-11" db="UniProtKB">
        <authorList>
            <consortium name="WormBaseParasite"/>
        </authorList>
    </citation>
    <scope>IDENTIFICATION</scope>
</reference>
<feature type="transmembrane region" description="Helical" evidence="2">
    <location>
        <begin position="74"/>
        <end position="92"/>
    </location>
</feature>
<accession>A0A914EPH1</accession>
<feature type="transmembrane region" description="Helical" evidence="2">
    <location>
        <begin position="262"/>
        <end position="283"/>
    </location>
</feature>
<feature type="transmembrane region" description="Helical" evidence="2">
    <location>
        <begin position="140"/>
        <end position="160"/>
    </location>
</feature>
<name>A0A914EPH1_9BILA</name>
<dbReference type="WBParaSite" id="ACRNAN_scaffold9213.g31886.t1">
    <property type="protein sequence ID" value="ACRNAN_scaffold9213.g31886.t1"/>
    <property type="gene ID" value="ACRNAN_scaffold9213.g31886"/>
</dbReference>
<keyword evidence="3" id="KW-1185">Reference proteome</keyword>
<proteinExistence type="predicted"/>
<feature type="transmembrane region" description="Helical" evidence="2">
    <location>
        <begin position="415"/>
        <end position="437"/>
    </location>
</feature>
<evidence type="ECO:0000313" key="3">
    <source>
        <dbReference type="Proteomes" id="UP000887540"/>
    </source>
</evidence>
<sequence>MQAWSVEKTVKPIEPIELAPSSLSTKMQAWPMENKVRPIQPIELAPPPYEERKKLDMENSCENCCWNAFQSKTFLLGLLELLLITIFVFVSIQNPTMLLGNNGVYPGILSPAVKSGFCAASVIMGVSLCATFWHKKKFLFTTYLYFGAIRIWFCLLSVHYYRESLYLWNTRMTLFGLAVFFVGSWIIVFNKRQKSEWVDEHVAPPPLNVAPPPYEEKGSQNSSRCSGHTARILASLFGVIEIVFGMFFLWSVYIGIKQIIPLNSFLCTPLWVAMIAFGALLPLNFIFKSKKIYGGYLGYSTIRLLIGIIFGIFLIMSLTYARARIQEINYEMAKIDEFLNTQGNFQGQHGNFHGRHKRENHDRHMGHRNGNWKQQNSQQYQKAQDKKALLELELHGDSRIDFLGLIGITRSYPSVLIVLTCLCLISLVANMTVFTAFRKLK</sequence>
<protein>
    <submittedName>
        <fullName evidence="4">Transmembrane protein</fullName>
    </submittedName>
</protein>
<evidence type="ECO:0000256" key="2">
    <source>
        <dbReference type="SAM" id="Phobius"/>
    </source>
</evidence>
<feature type="transmembrane region" description="Helical" evidence="2">
    <location>
        <begin position="232"/>
        <end position="256"/>
    </location>
</feature>
<dbReference type="Proteomes" id="UP000887540">
    <property type="component" value="Unplaced"/>
</dbReference>
<feature type="transmembrane region" description="Helical" evidence="2">
    <location>
        <begin position="172"/>
        <end position="189"/>
    </location>
</feature>
<evidence type="ECO:0000256" key="1">
    <source>
        <dbReference type="SAM" id="MobiDB-lite"/>
    </source>
</evidence>
<organism evidence="3 4">
    <name type="scientific">Acrobeloides nanus</name>
    <dbReference type="NCBI Taxonomy" id="290746"/>
    <lineage>
        <taxon>Eukaryota</taxon>
        <taxon>Metazoa</taxon>
        <taxon>Ecdysozoa</taxon>
        <taxon>Nematoda</taxon>
        <taxon>Chromadorea</taxon>
        <taxon>Rhabditida</taxon>
        <taxon>Tylenchina</taxon>
        <taxon>Cephalobomorpha</taxon>
        <taxon>Cephaloboidea</taxon>
        <taxon>Cephalobidae</taxon>
        <taxon>Acrobeloides</taxon>
    </lineage>
</organism>
<feature type="transmembrane region" description="Helical" evidence="2">
    <location>
        <begin position="112"/>
        <end position="133"/>
    </location>
</feature>